<evidence type="ECO:0000256" key="1">
    <source>
        <dbReference type="SAM" id="MobiDB-lite"/>
    </source>
</evidence>
<feature type="compositionally biased region" description="Polar residues" evidence="1">
    <location>
        <begin position="94"/>
        <end position="117"/>
    </location>
</feature>
<sequence>MHLILLTCQILTISYNQHPFVRHIRYRHPTLTPSSADPCQTVDAAGTFRKPSRPALCRDGGHPGATRPPASPPGPSPRWRTRVPWVRAGWAKNCSLSGSRTSSNGRIPSGRTRSCNAAVSRPDWPR</sequence>
<feature type="region of interest" description="Disordered" evidence="1">
    <location>
        <begin position="30"/>
        <end position="82"/>
    </location>
</feature>
<reference evidence="2" key="1">
    <citation type="submission" date="2021-05" db="EMBL/GenBank/DDBJ databases">
        <authorList>
            <person name="Alioto T."/>
            <person name="Alioto T."/>
            <person name="Gomez Garrido J."/>
        </authorList>
    </citation>
    <scope>NUCLEOTIDE SEQUENCE</scope>
</reference>
<evidence type="ECO:0000313" key="2">
    <source>
        <dbReference type="EMBL" id="CAG6478290.1"/>
    </source>
</evidence>
<organism evidence="2">
    <name type="scientific">Culex pipiens</name>
    <name type="common">House mosquito</name>
    <dbReference type="NCBI Taxonomy" id="7175"/>
    <lineage>
        <taxon>Eukaryota</taxon>
        <taxon>Metazoa</taxon>
        <taxon>Ecdysozoa</taxon>
        <taxon>Arthropoda</taxon>
        <taxon>Hexapoda</taxon>
        <taxon>Insecta</taxon>
        <taxon>Pterygota</taxon>
        <taxon>Neoptera</taxon>
        <taxon>Endopterygota</taxon>
        <taxon>Diptera</taxon>
        <taxon>Nematocera</taxon>
        <taxon>Culicoidea</taxon>
        <taxon>Culicidae</taxon>
        <taxon>Culicinae</taxon>
        <taxon>Culicini</taxon>
        <taxon>Culex</taxon>
        <taxon>Culex</taxon>
    </lineage>
</organism>
<protein>
    <submittedName>
        <fullName evidence="2">(northern house mosquito) hypothetical protein</fullName>
    </submittedName>
</protein>
<dbReference type="EMBL" id="HBUE01082815">
    <property type="protein sequence ID" value="CAG6478290.1"/>
    <property type="molecule type" value="Transcribed_RNA"/>
</dbReference>
<name>A0A8D8FPD8_CULPI</name>
<proteinExistence type="predicted"/>
<dbReference type="AlphaFoldDB" id="A0A8D8FPD8"/>
<accession>A0A8D8FPD8</accession>
<feature type="region of interest" description="Disordered" evidence="1">
    <location>
        <begin position="94"/>
        <end position="126"/>
    </location>
</feature>